<feature type="compositionally biased region" description="Basic and acidic residues" evidence="9">
    <location>
        <begin position="596"/>
        <end position="608"/>
    </location>
</feature>
<dbReference type="Pfam" id="PF00270">
    <property type="entry name" value="DEAD"/>
    <property type="match status" value="1"/>
</dbReference>
<dbReference type="InterPro" id="IPR055367">
    <property type="entry name" value="WH4_Lhr"/>
</dbReference>
<sequence>MPRPPSPLQAFHPAVAAWFAGAFPAPTPAQELAWPAIASGRHTLVAAPTGSGKTLTAFMAAIDALVREGLAANGTLPDATTVVYVSPLKALSNDIHLNLEAPLAGIRAELARQGLPDVAIRTAVRTGDTPPAERARMWRTPPHILVTTPESLYVLLGSESGRRMLASTRSVIVDEIHAVAASKRGSHLALTLERLEALCGRRLTRIGLSATQKPIDEVARFLVGAAAVAADGTPDCAIVDIGYAKQRDLALELPPVPLQAVMSNAQWELVYARLAQLVQAHRTTLVFVNTRRMAERAARHLADRLGKQHVAAHHGSLAKELRLDAEQRLKDGQLKVLVATASLELGIDIGDIDLVCQLGSPRAIAAFLQRVGRSGHQVGGVPKGRLFPQSRDDLVECAALLDCVRRGELDALTIPRAPLDVLAQQIVAEVALREWDEDALYDWLRRAWPYAQLARADFDALVRMLADGFTTRRGPRAGYLHRDAVHRRLRGRKNARMTAVMSGGTIPDTGDYAVILEPQAIAIGNVNEDFAIESLAGDVFQLGNASYRILRVETGRVRVEDAQGAPPSIPFWLGEAPGRSDELSYGVSRLREEIAARLEPPSRRERGWGEGPEYDDADDRSESSFVGLEKQAGAATLGDPPETGPSPPLPLPTGEGSRAALDWLLDELCLDENAASQLVDYFARQRAALGVMPTQRMLVIERFFDESDGTQLVIHTPFGSRINRAWGLALRKRFCRKFNFELQAAATEDAIVLSLSTSHSFPLIEVARYLHSSSARDVLVQALLDAPLFGVRWRWNATTGLALPRFSGGKKVAPQLQRMRSEDLLATVFPDQVACAENLVGEREVPDHPLVAQTLHDCLHEAMDADGWLAVLRRLESGTITIVARDLTAPSPFAAEALNAKPYAFLDDAPLEERRTQAVMSRRYADSDNAGDLARLDPGAIEAVRAEAWPEARNADEVHEALTGLGFVTAAEASDNGGWAAWLQQLAADARATRVQVGDGLWVAAERLPQLQALFAEAALQPPITAPAEFAAVAWSRDDAVRELLRSRLSGLGPMRVATLATSMGLLRSEIDPALLRLEGEGYVMRGRFTTGSHADGGGDEWCERHLLARIHRYTIGRLRREIEPVEPRDFVRFLFDWQRVSQATRVSGPEALAGVLAQLEGFEAPAAAWESELLPARVTDYSISWLDDLCTAGRITWTRLRDAAPSDAGSGRAGPVRSTPIVLLPRRQLATWSGLSAGRRDAEPALSSRAQRVADTLAEHGALFFDELVAGAHLLRTELEDALAELVARGRVHCDSFAGLRALLVPQSKRPSAFARRGRRAALFGIEDAGRWTLTRRAPEGQPGDSANGDRKPDPDAIEHVARTLLRRYGVVYWRLLEREAAWLPPWRDLLRVYHRLEARGEIRGGRFFAGLSGEQFALPDAIGALRHVRNRAPDGELRSLSALDPLNLLGTVLPGGKVPRQLGARVLWRDGIALATLVAGQVEWRVALPPAEERAVRKALLREPDLSPLLADLLATDLGPPRNDSTRL</sequence>
<keyword evidence="3 12" id="KW-0378">Hydrolase</keyword>
<comment type="caution">
    <text evidence="12">The sequence shown here is derived from an EMBL/GenBank/DDBJ whole genome shotgun (WGS) entry which is preliminary data.</text>
</comment>
<dbReference type="InterPro" id="IPR013701">
    <property type="entry name" value="Lhr-like_DEAD/DEAH_assoc"/>
</dbReference>
<dbReference type="CDD" id="cd17922">
    <property type="entry name" value="DEXHc_LHR-like"/>
    <property type="match status" value="1"/>
</dbReference>
<dbReference type="SMART" id="SM00490">
    <property type="entry name" value="HELICc"/>
    <property type="match status" value="1"/>
</dbReference>
<dbReference type="Gene3D" id="3.40.50.300">
    <property type="entry name" value="P-loop containing nucleotide triphosphate hydrolases"/>
    <property type="match status" value="2"/>
</dbReference>
<evidence type="ECO:0000313" key="13">
    <source>
        <dbReference type="Proteomes" id="UP001597090"/>
    </source>
</evidence>
<dbReference type="InterPro" id="IPR014001">
    <property type="entry name" value="Helicase_ATP-bd"/>
</dbReference>
<evidence type="ECO:0000256" key="7">
    <source>
        <dbReference type="ARBA" id="ARBA00023204"/>
    </source>
</evidence>
<evidence type="ECO:0000256" key="3">
    <source>
        <dbReference type="ARBA" id="ARBA00022801"/>
    </source>
</evidence>
<evidence type="ECO:0000259" key="10">
    <source>
        <dbReference type="PROSITE" id="PS51192"/>
    </source>
</evidence>
<feature type="domain" description="Helicase C-terminal" evidence="11">
    <location>
        <begin position="273"/>
        <end position="425"/>
    </location>
</feature>
<evidence type="ECO:0000256" key="9">
    <source>
        <dbReference type="SAM" id="MobiDB-lite"/>
    </source>
</evidence>
<dbReference type="Pfam" id="PF23234">
    <property type="entry name" value="WHD_4th_Lhr"/>
    <property type="match status" value="1"/>
</dbReference>
<feature type="compositionally biased region" description="Pro residues" evidence="9">
    <location>
        <begin position="642"/>
        <end position="651"/>
    </location>
</feature>
<evidence type="ECO:0000256" key="5">
    <source>
        <dbReference type="ARBA" id="ARBA00022840"/>
    </source>
</evidence>
<dbReference type="EMBL" id="JBHTIH010000003">
    <property type="protein sequence ID" value="MFD0738800.1"/>
    <property type="molecule type" value="Genomic_DNA"/>
</dbReference>
<dbReference type="EC" id="3.6.4.-" evidence="12"/>
<dbReference type="CDD" id="cd18796">
    <property type="entry name" value="SF2_C_LHR"/>
    <property type="match status" value="1"/>
</dbReference>
<keyword evidence="6" id="KW-0238">DNA-binding</keyword>
<name>A0ABW2YKI7_9GAMM</name>
<dbReference type="InterPro" id="IPR011545">
    <property type="entry name" value="DEAD/DEAH_box_helicase_dom"/>
</dbReference>
<dbReference type="GO" id="GO:0004386">
    <property type="term" value="F:helicase activity"/>
    <property type="evidence" value="ECO:0007669"/>
    <property type="project" value="UniProtKB-KW"/>
</dbReference>
<dbReference type="PROSITE" id="PS51194">
    <property type="entry name" value="HELICASE_CTER"/>
    <property type="match status" value="1"/>
</dbReference>
<feature type="region of interest" description="Disordered" evidence="9">
    <location>
        <begin position="1336"/>
        <end position="1356"/>
    </location>
</feature>
<keyword evidence="2" id="KW-0227">DNA damage</keyword>
<organism evidence="12 13">
    <name type="scientific">Lysobacter koreensis</name>
    <dbReference type="NCBI Taxonomy" id="266122"/>
    <lineage>
        <taxon>Bacteria</taxon>
        <taxon>Pseudomonadati</taxon>
        <taxon>Pseudomonadota</taxon>
        <taxon>Gammaproteobacteria</taxon>
        <taxon>Lysobacterales</taxon>
        <taxon>Lysobacteraceae</taxon>
        <taxon>Lysobacter</taxon>
    </lineage>
</organism>
<evidence type="ECO:0000256" key="2">
    <source>
        <dbReference type="ARBA" id="ARBA00022763"/>
    </source>
</evidence>
<dbReference type="InterPro" id="IPR027417">
    <property type="entry name" value="P-loop_NTPase"/>
</dbReference>
<dbReference type="Proteomes" id="UP001597090">
    <property type="component" value="Unassembled WGS sequence"/>
</dbReference>
<proteinExistence type="predicted"/>
<protein>
    <submittedName>
        <fullName evidence="12">DEAD/DEAH box helicase</fullName>
        <ecNumber evidence="12">3.6.4.-</ecNumber>
    </submittedName>
</protein>
<dbReference type="InterPro" id="IPR055368">
    <property type="entry name" value="WH3_Lhr"/>
</dbReference>
<accession>A0ABW2YKI7</accession>
<feature type="domain" description="Helicase ATP-binding" evidence="10">
    <location>
        <begin position="34"/>
        <end position="230"/>
    </location>
</feature>
<dbReference type="Pfam" id="PF19306">
    <property type="entry name" value="WHD_Lhr"/>
    <property type="match status" value="1"/>
</dbReference>
<dbReference type="InterPro" id="IPR052511">
    <property type="entry name" value="ATP-dep_Helicase"/>
</dbReference>
<dbReference type="PANTHER" id="PTHR47962">
    <property type="entry name" value="ATP-DEPENDENT HELICASE LHR-RELATED-RELATED"/>
    <property type="match status" value="1"/>
</dbReference>
<dbReference type="Pfam" id="PF23235">
    <property type="entry name" value="WHD_3rd_Lhr"/>
    <property type="match status" value="1"/>
</dbReference>
<keyword evidence="5" id="KW-0067">ATP-binding</keyword>
<evidence type="ECO:0000313" key="12">
    <source>
        <dbReference type="EMBL" id="MFD0738800.1"/>
    </source>
</evidence>
<feature type="region of interest" description="Disordered" evidence="9">
    <location>
        <begin position="596"/>
        <end position="655"/>
    </location>
</feature>
<dbReference type="SUPFAM" id="SSF52540">
    <property type="entry name" value="P-loop containing nucleoside triphosphate hydrolases"/>
    <property type="match status" value="1"/>
</dbReference>
<dbReference type="GO" id="GO:0016787">
    <property type="term" value="F:hydrolase activity"/>
    <property type="evidence" value="ECO:0007669"/>
    <property type="project" value="UniProtKB-KW"/>
</dbReference>
<dbReference type="PROSITE" id="PS51192">
    <property type="entry name" value="HELICASE_ATP_BIND_1"/>
    <property type="match status" value="1"/>
</dbReference>
<dbReference type="RefSeq" id="WP_386811781.1">
    <property type="nucleotide sequence ID" value="NZ_JBHTIH010000003.1"/>
</dbReference>
<dbReference type="InterPro" id="IPR001650">
    <property type="entry name" value="Helicase_C-like"/>
</dbReference>
<evidence type="ECO:0000256" key="8">
    <source>
        <dbReference type="ARBA" id="ARBA00023235"/>
    </source>
</evidence>
<keyword evidence="4 12" id="KW-0347">Helicase</keyword>
<dbReference type="InterPro" id="IPR045628">
    <property type="entry name" value="Lhr_WH_dom"/>
</dbReference>
<evidence type="ECO:0000256" key="1">
    <source>
        <dbReference type="ARBA" id="ARBA00022741"/>
    </source>
</evidence>
<keyword evidence="7" id="KW-0234">DNA repair</keyword>
<evidence type="ECO:0000256" key="6">
    <source>
        <dbReference type="ARBA" id="ARBA00023125"/>
    </source>
</evidence>
<keyword evidence="13" id="KW-1185">Reference proteome</keyword>
<evidence type="ECO:0000259" key="11">
    <source>
        <dbReference type="PROSITE" id="PS51194"/>
    </source>
</evidence>
<dbReference type="SMART" id="SM00487">
    <property type="entry name" value="DEXDc"/>
    <property type="match status" value="1"/>
</dbReference>
<keyword evidence="1" id="KW-0547">Nucleotide-binding</keyword>
<dbReference type="Pfam" id="PF00271">
    <property type="entry name" value="Helicase_C"/>
    <property type="match status" value="1"/>
</dbReference>
<evidence type="ECO:0000256" key="4">
    <source>
        <dbReference type="ARBA" id="ARBA00022806"/>
    </source>
</evidence>
<dbReference type="Pfam" id="PF08494">
    <property type="entry name" value="DEAD_assoc"/>
    <property type="match status" value="1"/>
</dbReference>
<keyword evidence="8" id="KW-0413">Isomerase</keyword>
<reference evidence="13" key="1">
    <citation type="journal article" date="2019" name="Int. J. Syst. Evol. Microbiol.">
        <title>The Global Catalogue of Microorganisms (GCM) 10K type strain sequencing project: providing services to taxonomists for standard genome sequencing and annotation.</title>
        <authorList>
            <consortium name="The Broad Institute Genomics Platform"/>
            <consortium name="The Broad Institute Genome Sequencing Center for Infectious Disease"/>
            <person name="Wu L."/>
            <person name="Ma J."/>
        </authorList>
    </citation>
    <scope>NUCLEOTIDE SEQUENCE [LARGE SCALE GENOMIC DNA]</scope>
    <source>
        <strain evidence="13">CCUG 55491</strain>
    </source>
</reference>
<gene>
    <name evidence="12" type="ORF">ACFQZQ_05855</name>
</gene>
<dbReference type="PANTHER" id="PTHR47962:SF5">
    <property type="entry name" value="ATP-DEPENDENT HELICASE LHR-RELATED"/>
    <property type="match status" value="1"/>
</dbReference>